<keyword evidence="3 8" id="KW-0694">RNA-binding</keyword>
<dbReference type="EMBL" id="JADKCH010000002">
    <property type="protein sequence ID" value="MBK8571805.1"/>
    <property type="molecule type" value="Genomic_DNA"/>
</dbReference>
<proteinExistence type="inferred from homology"/>
<comment type="similarity">
    <text evidence="1 8 9">Belongs to the universal ribosomal protein uS11 family.</text>
</comment>
<keyword evidence="2 8" id="KW-0699">rRNA-binding</keyword>
<evidence type="ECO:0000313" key="12">
    <source>
        <dbReference type="Proteomes" id="UP000709959"/>
    </source>
</evidence>
<dbReference type="GO" id="GO:0019843">
    <property type="term" value="F:rRNA binding"/>
    <property type="evidence" value="ECO:0007669"/>
    <property type="project" value="UniProtKB-UniRule"/>
</dbReference>
<evidence type="ECO:0000256" key="10">
    <source>
        <dbReference type="SAM" id="MobiDB-lite"/>
    </source>
</evidence>
<dbReference type="NCBIfam" id="TIGR03632">
    <property type="entry name" value="uS11_bact"/>
    <property type="match status" value="1"/>
</dbReference>
<evidence type="ECO:0000256" key="2">
    <source>
        <dbReference type="ARBA" id="ARBA00022730"/>
    </source>
</evidence>
<dbReference type="GO" id="GO:0005840">
    <property type="term" value="C:ribosome"/>
    <property type="evidence" value="ECO:0007669"/>
    <property type="project" value="UniProtKB-KW"/>
</dbReference>
<feature type="region of interest" description="Disordered" evidence="10">
    <location>
        <begin position="1"/>
        <end position="21"/>
    </location>
</feature>
<evidence type="ECO:0000256" key="7">
    <source>
        <dbReference type="ARBA" id="ARBA00058053"/>
    </source>
</evidence>
<comment type="subunit">
    <text evidence="8">Part of the 30S ribosomal subunit. Interacts with proteins S7 and S18. Binds to IF-3.</text>
</comment>
<evidence type="ECO:0000313" key="11">
    <source>
        <dbReference type="EMBL" id="MBK8571805.1"/>
    </source>
</evidence>
<comment type="caution">
    <text evidence="11">The sequence shown here is derived from an EMBL/GenBank/DDBJ whole genome shotgun (WGS) entry which is preliminary data.</text>
</comment>
<dbReference type="HAMAP" id="MF_01310">
    <property type="entry name" value="Ribosomal_uS11"/>
    <property type="match status" value="1"/>
</dbReference>
<dbReference type="SUPFAM" id="SSF53137">
    <property type="entry name" value="Translational machinery components"/>
    <property type="match status" value="1"/>
</dbReference>
<dbReference type="GO" id="GO:1990904">
    <property type="term" value="C:ribonucleoprotein complex"/>
    <property type="evidence" value="ECO:0007669"/>
    <property type="project" value="UniProtKB-KW"/>
</dbReference>
<evidence type="ECO:0000256" key="4">
    <source>
        <dbReference type="ARBA" id="ARBA00022980"/>
    </source>
</evidence>
<evidence type="ECO:0000256" key="3">
    <source>
        <dbReference type="ARBA" id="ARBA00022884"/>
    </source>
</evidence>
<organism evidence="11 12">
    <name type="scientific">Candidatus Geothrix odensensis</name>
    <dbReference type="NCBI Taxonomy" id="2954440"/>
    <lineage>
        <taxon>Bacteria</taxon>
        <taxon>Pseudomonadati</taxon>
        <taxon>Acidobacteriota</taxon>
        <taxon>Holophagae</taxon>
        <taxon>Holophagales</taxon>
        <taxon>Holophagaceae</taxon>
        <taxon>Geothrix</taxon>
    </lineage>
</organism>
<evidence type="ECO:0000256" key="9">
    <source>
        <dbReference type="RuleBase" id="RU003629"/>
    </source>
</evidence>
<reference evidence="11 12" key="1">
    <citation type="submission" date="2020-10" db="EMBL/GenBank/DDBJ databases">
        <title>Connecting structure to function with the recovery of over 1000 high-quality activated sludge metagenome-assembled genomes encoding full-length rRNA genes using long-read sequencing.</title>
        <authorList>
            <person name="Singleton C.M."/>
            <person name="Petriglieri F."/>
            <person name="Kristensen J.M."/>
            <person name="Kirkegaard R.H."/>
            <person name="Michaelsen T.Y."/>
            <person name="Andersen M.H."/>
            <person name="Karst S.M."/>
            <person name="Dueholm M.S."/>
            <person name="Nielsen P.H."/>
            <person name="Albertsen M."/>
        </authorList>
    </citation>
    <scope>NUCLEOTIDE SEQUENCE [LARGE SCALE GENOMIC DNA]</scope>
    <source>
        <strain evidence="11">OdNE_18-Q3-R46-58_MAXAC.008</strain>
    </source>
</reference>
<dbReference type="FunFam" id="3.30.420.80:FF:000001">
    <property type="entry name" value="30S ribosomal protein S11"/>
    <property type="match status" value="1"/>
</dbReference>
<evidence type="ECO:0000256" key="6">
    <source>
        <dbReference type="ARBA" id="ARBA00035160"/>
    </source>
</evidence>
<dbReference type="PANTHER" id="PTHR11759">
    <property type="entry name" value="40S RIBOSOMAL PROTEIN S14/30S RIBOSOMAL PROTEIN S11"/>
    <property type="match status" value="1"/>
</dbReference>
<sequence>MAKTQTRTAGKKVVKKKEKKNVPHGVAHVQASFNNTIISISDPMGNMLCWASSGNQNFRGTRKGTPFAAQVAAGVAAEAAKEQGVRSVDVRVKGPGAGRESAIRALNAAGIQVTSIRDVTPIPHNGCRPPKRRRV</sequence>
<dbReference type="InterPro" id="IPR018102">
    <property type="entry name" value="Ribosomal_uS11_CS"/>
</dbReference>
<dbReference type="PIRSF" id="PIRSF002131">
    <property type="entry name" value="Ribosomal_S11"/>
    <property type="match status" value="1"/>
</dbReference>
<dbReference type="InterPro" id="IPR036967">
    <property type="entry name" value="Ribosomal_uS11_sf"/>
</dbReference>
<evidence type="ECO:0000256" key="1">
    <source>
        <dbReference type="ARBA" id="ARBA00006194"/>
    </source>
</evidence>
<dbReference type="Pfam" id="PF00411">
    <property type="entry name" value="Ribosomal_S11"/>
    <property type="match status" value="1"/>
</dbReference>
<dbReference type="Gene3D" id="3.30.420.80">
    <property type="entry name" value="Ribosomal protein S11"/>
    <property type="match status" value="1"/>
</dbReference>
<keyword evidence="4 8" id="KW-0689">Ribosomal protein</keyword>
<evidence type="ECO:0000256" key="5">
    <source>
        <dbReference type="ARBA" id="ARBA00023274"/>
    </source>
</evidence>
<dbReference type="NCBIfam" id="NF003698">
    <property type="entry name" value="PRK05309.1"/>
    <property type="match status" value="1"/>
</dbReference>
<evidence type="ECO:0000256" key="8">
    <source>
        <dbReference type="HAMAP-Rule" id="MF_01310"/>
    </source>
</evidence>
<name>A0A936K647_9BACT</name>
<dbReference type="InterPro" id="IPR019981">
    <property type="entry name" value="Ribosomal_uS11_bac-type"/>
</dbReference>
<protein>
    <recommendedName>
        <fullName evidence="6 8">Small ribosomal subunit protein uS11</fullName>
    </recommendedName>
</protein>
<dbReference type="GO" id="GO:0006412">
    <property type="term" value="P:translation"/>
    <property type="evidence" value="ECO:0007669"/>
    <property type="project" value="UniProtKB-UniRule"/>
</dbReference>
<dbReference type="InterPro" id="IPR001971">
    <property type="entry name" value="Ribosomal_uS11"/>
</dbReference>
<dbReference type="Proteomes" id="UP000709959">
    <property type="component" value="Unassembled WGS sequence"/>
</dbReference>
<comment type="function">
    <text evidence="7 8">Located on the platform of the 30S subunit, it bridges several disparate RNA helices of the 16S rRNA. Forms part of the Shine-Dalgarno cleft in the 70S ribosome.</text>
</comment>
<feature type="compositionally biased region" description="Basic residues" evidence="10">
    <location>
        <begin position="9"/>
        <end position="19"/>
    </location>
</feature>
<accession>A0A936K647</accession>
<keyword evidence="5 8" id="KW-0687">Ribonucleoprotein</keyword>
<dbReference type="PROSITE" id="PS00054">
    <property type="entry name" value="RIBOSOMAL_S11"/>
    <property type="match status" value="1"/>
</dbReference>
<dbReference type="GO" id="GO:0003735">
    <property type="term" value="F:structural constituent of ribosome"/>
    <property type="evidence" value="ECO:0007669"/>
    <property type="project" value="InterPro"/>
</dbReference>
<gene>
    <name evidence="8 11" type="primary">rpsK</name>
    <name evidence="11" type="ORF">IPN91_03980</name>
</gene>
<dbReference type="AlphaFoldDB" id="A0A936K647"/>